<dbReference type="PANTHER" id="PTHR30290:SF10">
    <property type="entry name" value="PERIPLASMIC OLIGOPEPTIDE-BINDING PROTEIN-RELATED"/>
    <property type="match status" value="1"/>
</dbReference>
<feature type="chain" id="PRO_5012713675" evidence="5">
    <location>
        <begin position="33"/>
        <end position="550"/>
    </location>
</feature>
<keyword evidence="8" id="KW-1185">Reference proteome</keyword>
<dbReference type="Gene3D" id="3.90.76.10">
    <property type="entry name" value="Dipeptide-binding Protein, Domain 1"/>
    <property type="match status" value="1"/>
</dbReference>
<dbReference type="FunFam" id="3.90.76.10:FF:000001">
    <property type="entry name" value="Oligopeptide ABC transporter substrate-binding protein"/>
    <property type="match status" value="1"/>
</dbReference>
<feature type="signal peptide" evidence="5">
    <location>
        <begin position="1"/>
        <end position="32"/>
    </location>
</feature>
<evidence type="ECO:0000313" key="7">
    <source>
        <dbReference type="EMBL" id="ASK79743.1"/>
    </source>
</evidence>
<gene>
    <name evidence="7" type="ORF">CF386_11925</name>
</gene>
<evidence type="ECO:0000256" key="4">
    <source>
        <dbReference type="ARBA" id="ARBA00022729"/>
    </source>
</evidence>
<evidence type="ECO:0000256" key="5">
    <source>
        <dbReference type="SAM" id="SignalP"/>
    </source>
</evidence>
<comment type="similarity">
    <text evidence="2">Belongs to the bacterial solute-binding protein 5 family.</text>
</comment>
<organism evidence="7 8">
    <name type="scientific">Paraphotobacterium marinum</name>
    <dbReference type="NCBI Taxonomy" id="1755811"/>
    <lineage>
        <taxon>Bacteria</taxon>
        <taxon>Pseudomonadati</taxon>
        <taxon>Pseudomonadota</taxon>
        <taxon>Gammaproteobacteria</taxon>
        <taxon>Vibrionales</taxon>
        <taxon>Vibrionaceae</taxon>
        <taxon>Paraphotobacterium</taxon>
    </lineage>
</organism>
<accession>A0A220VIG0</accession>
<evidence type="ECO:0000256" key="1">
    <source>
        <dbReference type="ARBA" id="ARBA00004196"/>
    </source>
</evidence>
<dbReference type="InterPro" id="IPR030678">
    <property type="entry name" value="Peptide/Ni-bd"/>
</dbReference>
<dbReference type="PIRSF" id="PIRSF002741">
    <property type="entry name" value="MppA"/>
    <property type="match status" value="1"/>
</dbReference>
<dbReference type="KEGG" id="pmai:CF386_11925"/>
<dbReference type="Gene3D" id="3.10.105.10">
    <property type="entry name" value="Dipeptide-binding Protein, Domain 3"/>
    <property type="match status" value="1"/>
</dbReference>
<keyword evidence="4 5" id="KW-0732">Signal</keyword>
<dbReference type="GO" id="GO:1904680">
    <property type="term" value="F:peptide transmembrane transporter activity"/>
    <property type="evidence" value="ECO:0007669"/>
    <property type="project" value="TreeGrafter"/>
</dbReference>
<keyword evidence="3" id="KW-0813">Transport</keyword>
<evidence type="ECO:0000256" key="3">
    <source>
        <dbReference type="ARBA" id="ARBA00022448"/>
    </source>
</evidence>
<evidence type="ECO:0000313" key="8">
    <source>
        <dbReference type="Proteomes" id="UP000242175"/>
    </source>
</evidence>
<reference evidence="7 8" key="1">
    <citation type="journal article" date="2016" name="Int. J. Syst. Evol. Microbiol.">
        <title>Paraphotobacterium marinum gen. nov., sp. nov., a member of the family Vibrionaceae, isolated from surface seawater.</title>
        <authorList>
            <person name="Huang Z."/>
            <person name="Dong C."/>
            <person name="Shao Z."/>
        </authorList>
    </citation>
    <scope>NUCLEOTIDE SEQUENCE [LARGE SCALE GENOMIC DNA]</scope>
    <source>
        <strain evidence="7 8">NSCS20N07D</strain>
    </source>
</reference>
<dbReference type="CDD" id="cd08504">
    <property type="entry name" value="PBP2_OppA"/>
    <property type="match status" value="1"/>
</dbReference>
<feature type="domain" description="Solute-binding protein family 5" evidence="6">
    <location>
        <begin position="88"/>
        <end position="469"/>
    </location>
</feature>
<evidence type="ECO:0000256" key="2">
    <source>
        <dbReference type="ARBA" id="ARBA00005695"/>
    </source>
</evidence>
<dbReference type="EMBL" id="CP022356">
    <property type="protein sequence ID" value="ASK79743.1"/>
    <property type="molecule type" value="Genomic_DNA"/>
</dbReference>
<dbReference type="GO" id="GO:0015833">
    <property type="term" value="P:peptide transport"/>
    <property type="evidence" value="ECO:0007669"/>
    <property type="project" value="TreeGrafter"/>
</dbReference>
<protein>
    <submittedName>
        <fullName evidence="7">Oligopeptide ABC transporter substrate-binding protein OppA</fullName>
    </submittedName>
</protein>
<dbReference type="Proteomes" id="UP000242175">
    <property type="component" value="Chromosome small"/>
</dbReference>
<comment type="subcellular location">
    <subcellularLocation>
        <location evidence="1">Cell envelope</location>
    </subcellularLocation>
</comment>
<name>A0A220VIG0_9GAMM</name>
<dbReference type="GO" id="GO:0043190">
    <property type="term" value="C:ATP-binding cassette (ABC) transporter complex"/>
    <property type="evidence" value="ECO:0007669"/>
    <property type="project" value="InterPro"/>
</dbReference>
<dbReference type="GO" id="GO:0030288">
    <property type="term" value="C:outer membrane-bounded periplasmic space"/>
    <property type="evidence" value="ECO:0007669"/>
    <property type="project" value="TreeGrafter"/>
</dbReference>
<dbReference type="SUPFAM" id="SSF53850">
    <property type="entry name" value="Periplasmic binding protein-like II"/>
    <property type="match status" value="1"/>
</dbReference>
<dbReference type="Gene3D" id="3.40.190.10">
    <property type="entry name" value="Periplasmic binding protein-like II"/>
    <property type="match status" value="1"/>
</dbReference>
<dbReference type="AlphaFoldDB" id="A0A220VIG0"/>
<evidence type="ECO:0000259" key="6">
    <source>
        <dbReference type="Pfam" id="PF00496"/>
    </source>
</evidence>
<dbReference type="InterPro" id="IPR000914">
    <property type="entry name" value="SBP_5_dom"/>
</dbReference>
<dbReference type="PANTHER" id="PTHR30290">
    <property type="entry name" value="PERIPLASMIC BINDING COMPONENT OF ABC TRANSPORTER"/>
    <property type="match status" value="1"/>
</dbReference>
<proteinExistence type="inferred from homology"/>
<dbReference type="Pfam" id="PF00496">
    <property type="entry name" value="SBP_bac_5"/>
    <property type="match status" value="1"/>
</dbReference>
<dbReference type="InterPro" id="IPR039424">
    <property type="entry name" value="SBP_5"/>
</dbReference>
<sequence length="550" mass="61999">MRLIMNISFKKSLVALATIASLSVTLSPVVKAADVPSGVQLAKEQVLKEGTRDYPVTADPAKATDAASNAVLLDVYNQLVNYDDKGNIIPGDAKSWDVSPDGKTVTFHLRPGLKWSDGSPLTAHDYEFAFKRWVDPKTGSDYAYYLSLSNVVNSKEVMDGKVSPDKLGVKALDDTTLQIKLDKATPYFVNTLGIGFASPISEKNYKKWGEDYFKPEHMVSNGAFKIDQWVINEKVVSVRNKNYWNNKKTVLDKVVYRGVPDYATQVNFYKSGELDTTYTVPIEQYSKIKKEMPNQLHTNDILKVFYYDFNTQKAPFDNVKVRKALSYTINREALANSVIGMGSKPLYSLLPSNTAGHNQFKPAWSKEDPKALAQKAVKLLNEAGYNKEHPLEFSVLVANTPEFKKAAQAIQSMWQSTLPVKVKLNVVEYKTWLAEKFQPTHQVVADDWYGDYNDPTTFFGLFTSTSTQNGSHFQSKEYDTLIDKAATASSDAERRKYFTEIDKLIDKKMFIAPQYSSSLPYLVKPYVKGWANQNPLAYFYAKNVYITKHS</sequence>